<evidence type="ECO:0000256" key="1">
    <source>
        <dbReference type="SAM" id="Phobius"/>
    </source>
</evidence>
<name>A0ABM8DML0_9BACT</name>
<dbReference type="Proteomes" id="UP001242010">
    <property type="component" value="Chromosome"/>
</dbReference>
<feature type="transmembrane region" description="Helical" evidence="1">
    <location>
        <begin position="121"/>
        <end position="140"/>
    </location>
</feature>
<organism evidence="2 3">
    <name type="scientific">Geothrix oryzae</name>
    <dbReference type="NCBI Taxonomy" id="2927975"/>
    <lineage>
        <taxon>Bacteria</taxon>
        <taxon>Pseudomonadati</taxon>
        <taxon>Acidobacteriota</taxon>
        <taxon>Holophagae</taxon>
        <taxon>Holophagales</taxon>
        <taxon>Holophagaceae</taxon>
        <taxon>Geothrix</taxon>
    </lineage>
</organism>
<feature type="transmembrane region" description="Helical" evidence="1">
    <location>
        <begin position="48"/>
        <end position="69"/>
    </location>
</feature>
<reference evidence="3" key="1">
    <citation type="journal article" date="2023" name="Int. J. Syst. Evol. Microbiol.">
        <title>Mesoterricola silvestris gen. nov., sp. nov., Mesoterricola sediminis sp. nov., Geothrix oryzae sp. nov., Geothrix edaphica sp. nov., Geothrix rubra sp. nov., and Geothrix limicola sp. nov., six novel members of Acidobacteriota isolated from soils.</title>
        <authorList>
            <person name="Itoh H."/>
            <person name="Sugisawa Y."/>
            <person name="Mise K."/>
            <person name="Xu Z."/>
            <person name="Kuniyasu M."/>
            <person name="Ushijima N."/>
            <person name="Kawano K."/>
            <person name="Kobayashi E."/>
            <person name="Shiratori Y."/>
            <person name="Masuda Y."/>
            <person name="Senoo K."/>
        </authorList>
    </citation>
    <scope>NUCLEOTIDE SEQUENCE [LARGE SCALE GENOMIC DNA]</scope>
    <source>
        <strain evidence="3">Red222</strain>
    </source>
</reference>
<keyword evidence="1" id="KW-0472">Membrane</keyword>
<gene>
    <name evidence="2" type="ORF">GETHOR_02200</name>
</gene>
<feature type="transmembrane region" description="Helical" evidence="1">
    <location>
        <begin position="89"/>
        <end position="109"/>
    </location>
</feature>
<accession>A0ABM8DML0</accession>
<evidence type="ECO:0008006" key="4">
    <source>
        <dbReference type="Google" id="ProtNLM"/>
    </source>
</evidence>
<evidence type="ECO:0000313" key="3">
    <source>
        <dbReference type="Proteomes" id="UP001242010"/>
    </source>
</evidence>
<sequence length="325" mass="34533">MEWIALKHALLAHLPVATGLLLPWVLLSAQRSGRGIRPWWTVARYLGWAGALGLLAAMVSGLAAGRMHGLIPATRFFPVPAAGMGADGLLFRHAVLAAATIPLAVAALWAMNRPRKDHQSLGFLALLFGLGWCALLLATGQSGFSLAHPKYQAPVPAPPALVVAPAPVPAAAPAPSDPEASAPLRALDYGALEPIHAEPVKSPAHGGRWIRAWATPAAAAAYRAGQILPPGALVVLSTLEDRWGRPGTEPGPLYALEMKDGGPSLTFYWARVPLEQRREVGGEARVYWRSPDAHLEACQSCHAGGMAEFAKRSRWRVPKKVVAPE</sequence>
<dbReference type="RefSeq" id="WP_286354744.1">
    <property type="nucleotide sequence ID" value="NZ_AP027079.1"/>
</dbReference>
<keyword evidence="1" id="KW-0812">Transmembrane</keyword>
<protein>
    <recommendedName>
        <fullName evidence="4">Cytochrome P460</fullName>
    </recommendedName>
</protein>
<keyword evidence="3" id="KW-1185">Reference proteome</keyword>
<evidence type="ECO:0000313" key="2">
    <source>
        <dbReference type="EMBL" id="BDU68119.1"/>
    </source>
</evidence>
<feature type="transmembrane region" description="Helical" evidence="1">
    <location>
        <begin position="6"/>
        <end position="27"/>
    </location>
</feature>
<dbReference type="EMBL" id="AP027079">
    <property type="protein sequence ID" value="BDU68119.1"/>
    <property type="molecule type" value="Genomic_DNA"/>
</dbReference>
<proteinExistence type="predicted"/>
<keyword evidence="1" id="KW-1133">Transmembrane helix</keyword>